<reference evidence="2 3" key="1">
    <citation type="journal article" date="2012" name="BMC Genomics">
        <title>Comparative genomics of bacteria in the genus Providencia isolated from wild Drosophila melanogaster.</title>
        <authorList>
            <person name="Galac M.R."/>
            <person name="Lazzaro B.P."/>
        </authorList>
    </citation>
    <scope>NUCLEOTIDE SEQUENCE [LARGE SCALE GENOMIC DNA]</scope>
    <source>
        <strain evidence="2 3">DSM 19968</strain>
    </source>
</reference>
<protein>
    <submittedName>
        <fullName evidence="2">Uncharacterized protein</fullName>
    </submittedName>
</protein>
<dbReference type="HOGENOM" id="CLU_2619170_0_0_6"/>
<evidence type="ECO:0000313" key="2">
    <source>
        <dbReference type="EMBL" id="EKT63274.1"/>
    </source>
</evidence>
<dbReference type="EMBL" id="AKKL01000015">
    <property type="protein sequence ID" value="EKT63274.1"/>
    <property type="molecule type" value="Genomic_DNA"/>
</dbReference>
<proteinExistence type="predicted"/>
<dbReference type="AlphaFoldDB" id="K8WRM2"/>
<evidence type="ECO:0000313" key="3">
    <source>
        <dbReference type="Proteomes" id="UP000009336"/>
    </source>
</evidence>
<keyword evidence="1" id="KW-1133">Transmembrane helix</keyword>
<dbReference type="PATRIC" id="fig|1141662.3.peg.1099"/>
<feature type="transmembrane region" description="Helical" evidence="1">
    <location>
        <begin position="50"/>
        <end position="74"/>
    </location>
</feature>
<keyword evidence="3" id="KW-1185">Reference proteome</keyword>
<comment type="caution">
    <text evidence="2">The sequence shown here is derived from an EMBL/GenBank/DDBJ whole genome shotgun (WGS) entry which is preliminary data.</text>
</comment>
<dbReference type="STRING" id="1141662.OOA_05421"/>
<evidence type="ECO:0000256" key="1">
    <source>
        <dbReference type="SAM" id="Phobius"/>
    </source>
</evidence>
<gene>
    <name evidence="2" type="ORF">OOA_05421</name>
</gene>
<name>K8WRM2_9GAMM</name>
<sequence>MWIHTLKARLAYCSQTESEIKRAKGKQLQVIKEKLSDEMGLSVGFHTMELLLALSMLGIILSFSIPQFALWSAIFSWF</sequence>
<dbReference type="Proteomes" id="UP000009336">
    <property type="component" value="Unassembled WGS sequence"/>
</dbReference>
<organism evidence="2 3">
    <name type="scientific">Providencia burhodogranariea DSM 19968</name>
    <dbReference type="NCBI Taxonomy" id="1141662"/>
    <lineage>
        <taxon>Bacteria</taxon>
        <taxon>Pseudomonadati</taxon>
        <taxon>Pseudomonadota</taxon>
        <taxon>Gammaproteobacteria</taxon>
        <taxon>Enterobacterales</taxon>
        <taxon>Morganellaceae</taxon>
        <taxon>Providencia</taxon>
    </lineage>
</organism>
<keyword evidence="1" id="KW-0812">Transmembrane</keyword>
<keyword evidence="1" id="KW-0472">Membrane</keyword>
<accession>K8WRM2</accession>